<dbReference type="GO" id="GO:0003995">
    <property type="term" value="F:acyl-CoA dehydrogenase activity"/>
    <property type="evidence" value="ECO:0007669"/>
    <property type="project" value="InterPro"/>
</dbReference>
<dbReference type="Gene3D" id="1.10.540.10">
    <property type="entry name" value="Acyl-CoA dehydrogenase/oxidase, N-terminal domain"/>
    <property type="match status" value="1"/>
</dbReference>
<keyword evidence="5 6" id="KW-0560">Oxidoreductase</keyword>
<evidence type="ECO:0000256" key="3">
    <source>
        <dbReference type="ARBA" id="ARBA00022630"/>
    </source>
</evidence>
<dbReference type="CDD" id="cd00567">
    <property type="entry name" value="ACAD"/>
    <property type="match status" value="1"/>
</dbReference>
<dbReference type="InterPro" id="IPR006091">
    <property type="entry name" value="Acyl-CoA_Oxase/DH_mid-dom"/>
</dbReference>
<evidence type="ECO:0000256" key="5">
    <source>
        <dbReference type="ARBA" id="ARBA00023002"/>
    </source>
</evidence>
<dbReference type="AlphaFoldDB" id="A0A369PA08"/>
<dbReference type="InterPro" id="IPR013786">
    <property type="entry name" value="AcylCoA_DH/ox_N"/>
</dbReference>
<dbReference type="InterPro" id="IPR036250">
    <property type="entry name" value="AcylCo_DH-like_C"/>
</dbReference>
<organism evidence="10 11">
    <name type="scientific">Adlercreutzia equolifaciens subsp. celatus</name>
    <dbReference type="NCBI Taxonomy" id="394340"/>
    <lineage>
        <taxon>Bacteria</taxon>
        <taxon>Bacillati</taxon>
        <taxon>Actinomycetota</taxon>
        <taxon>Coriobacteriia</taxon>
        <taxon>Eggerthellales</taxon>
        <taxon>Eggerthellaceae</taxon>
        <taxon>Adlercreutzia</taxon>
    </lineage>
</organism>
<dbReference type="EMBL" id="PPUT01000001">
    <property type="protein sequence ID" value="RDC46986.1"/>
    <property type="molecule type" value="Genomic_DNA"/>
</dbReference>
<dbReference type="Pfam" id="PF02770">
    <property type="entry name" value="Acyl-CoA_dh_M"/>
    <property type="match status" value="1"/>
</dbReference>
<dbReference type="PANTHER" id="PTHR43884">
    <property type="entry name" value="ACYL-COA DEHYDROGENASE"/>
    <property type="match status" value="1"/>
</dbReference>
<dbReference type="InterPro" id="IPR009100">
    <property type="entry name" value="AcylCoA_DH/oxidase_NM_dom_sf"/>
</dbReference>
<dbReference type="Proteomes" id="UP000253805">
    <property type="component" value="Unassembled WGS sequence"/>
</dbReference>
<dbReference type="GO" id="GO:0050660">
    <property type="term" value="F:flavin adenine dinucleotide binding"/>
    <property type="evidence" value="ECO:0007669"/>
    <property type="project" value="InterPro"/>
</dbReference>
<keyword evidence="3 6" id="KW-0285">Flavoprotein</keyword>
<evidence type="ECO:0000256" key="4">
    <source>
        <dbReference type="ARBA" id="ARBA00022827"/>
    </source>
</evidence>
<dbReference type="FunFam" id="1.20.140.10:FF:000001">
    <property type="entry name" value="Acyl-CoA dehydrogenase"/>
    <property type="match status" value="1"/>
</dbReference>
<proteinExistence type="inferred from homology"/>
<dbReference type="SUPFAM" id="SSF47203">
    <property type="entry name" value="Acyl-CoA dehydrogenase C-terminal domain-like"/>
    <property type="match status" value="1"/>
</dbReference>
<name>A0A369PA08_9ACTN</name>
<evidence type="ECO:0000313" key="10">
    <source>
        <dbReference type="EMBL" id="RDC46986.1"/>
    </source>
</evidence>
<dbReference type="Pfam" id="PF02771">
    <property type="entry name" value="Acyl-CoA_dh_N"/>
    <property type="match status" value="1"/>
</dbReference>
<comment type="cofactor">
    <cofactor evidence="1 6">
        <name>FAD</name>
        <dbReference type="ChEBI" id="CHEBI:57692"/>
    </cofactor>
</comment>
<dbReference type="InterPro" id="IPR037069">
    <property type="entry name" value="AcylCoA_DH/ox_N_sf"/>
</dbReference>
<feature type="domain" description="Acyl-CoA dehydrogenase/oxidase N-terminal" evidence="9">
    <location>
        <begin position="36"/>
        <end position="145"/>
    </location>
</feature>
<evidence type="ECO:0000259" key="9">
    <source>
        <dbReference type="Pfam" id="PF02771"/>
    </source>
</evidence>
<protein>
    <submittedName>
        <fullName evidence="10">Acyl-CoA dehydrogenase</fullName>
    </submittedName>
</protein>
<keyword evidence="4 6" id="KW-0274">FAD</keyword>
<evidence type="ECO:0000256" key="2">
    <source>
        <dbReference type="ARBA" id="ARBA00009347"/>
    </source>
</evidence>
<dbReference type="InterPro" id="IPR009075">
    <property type="entry name" value="AcylCo_DH/oxidase_C"/>
</dbReference>
<accession>A0A369PA08</accession>
<dbReference type="PROSITE" id="PS00073">
    <property type="entry name" value="ACYL_COA_DH_2"/>
    <property type="match status" value="1"/>
</dbReference>
<comment type="similarity">
    <text evidence="2 6">Belongs to the acyl-CoA dehydrogenase family.</text>
</comment>
<comment type="caution">
    <text evidence="10">The sequence shown here is derived from an EMBL/GenBank/DDBJ whole genome shotgun (WGS) entry which is preliminary data.</text>
</comment>
<dbReference type="InterPro" id="IPR046373">
    <property type="entry name" value="Acyl-CoA_Oxase/DH_mid-dom_sf"/>
</dbReference>
<dbReference type="SUPFAM" id="SSF56645">
    <property type="entry name" value="Acyl-CoA dehydrogenase NM domain-like"/>
    <property type="match status" value="1"/>
</dbReference>
<feature type="domain" description="Acyl-CoA dehydrogenase/oxidase C-terminal" evidence="7">
    <location>
        <begin position="257"/>
        <end position="404"/>
    </location>
</feature>
<dbReference type="PANTHER" id="PTHR43884:SF12">
    <property type="entry name" value="ISOVALERYL-COA DEHYDROGENASE, MITOCHONDRIAL-RELATED"/>
    <property type="match status" value="1"/>
</dbReference>
<sequence length="420" mass="47337">MRTFWKSSDTRTKRSRQCMPRERLERRNNYMDFSFTEEQELLAENLVEFMDREYPESLIKECDEQKIFPVEANKKFYEAGFGAIGVPEELGGVPADMVTMCLVTSIVYRYSWAGCTYSPLSIMNAADKASPEIRTEMLEGLMSGEKRHSFGNTEPGAGSDAAGIKTSYKKVDGGYVINGHKIYNTYASCSDYNIITAKDPEIDDPYKAVTLFAIPNPTPGMTIVDLPTIGQWLEPTCETFLEDCFIPDKYLYGKEHGGWVQLMKHFEAERLLCAAMYLGQAETAFADLCAYANSRIQFGQPIGKFQLIQEKVCRDKIILESMRNMVFRTAWEYDQGKSIRIDANICKLLCTEGNWQICDDGIQILGGLGYCTDHRMQRLWRDARVGRIGAGSSEILTKTIAKDVLREAGQYGGGTRALGI</sequence>
<dbReference type="Gene3D" id="2.40.110.10">
    <property type="entry name" value="Butyryl-CoA Dehydrogenase, subunit A, domain 2"/>
    <property type="match status" value="1"/>
</dbReference>
<dbReference type="Pfam" id="PF00441">
    <property type="entry name" value="Acyl-CoA_dh_1"/>
    <property type="match status" value="1"/>
</dbReference>
<feature type="domain" description="Acyl-CoA oxidase/dehydrogenase middle" evidence="8">
    <location>
        <begin position="150"/>
        <end position="244"/>
    </location>
</feature>
<evidence type="ECO:0000259" key="8">
    <source>
        <dbReference type="Pfam" id="PF02770"/>
    </source>
</evidence>
<dbReference type="Gene3D" id="1.20.140.10">
    <property type="entry name" value="Butyryl-CoA Dehydrogenase, subunit A, domain 3"/>
    <property type="match status" value="1"/>
</dbReference>
<evidence type="ECO:0000256" key="6">
    <source>
        <dbReference type="RuleBase" id="RU362125"/>
    </source>
</evidence>
<reference evidence="10 11" key="1">
    <citation type="journal article" date="2018" name="Elife">
        <title>Discovery and characterization of a prevalent human gut bacterial enzyme sufficient for the inactivation of a family of plant toxins.</title>
        <authorList>
            <person name="Koppel N."/>
            <person name="Bisanz J.E."/>
            <person name="Pandelia M.E."/>
            <person name="Turnbaugh P.J."/>
            <person name="Balskus E.P."/>
        </authorList>
    </citation>
    <scope>NUCLEOTIDE SEQUENCE [LARGE SCALE GENOMIC DNA]</scope>
    <source>
        <strain evidence="10 11">OB21 GAM 11</strain>
    </source>
</reference>
<dbReference type="InterPro" id="IPR006089">
    <property type="entry name" value="Acyl-CoA_DH_CS"/>
</dbReference>
<evidence type="ECO:0000259" key="7">
    <source>
        <dbReference type="Pfam" id="PF00441"/>
    </source>
</evidence>
<evidence type="ECO:0000256" key="1">
    <source>
        <dbReference type="ARBA" id="ARBA00001974"/>
    </source>
</evidence>
<evidence type="ECO:0000313" key="11">
    <source>
        <dbReference type="Proteomes" id="UP000253805"/>
    </source>
</evidence>
<gene>
    <name evidence="10" type="ORF">C1850_00640</name>
</gene>